<accession>A0A1R0WYP5</accession>
<feature type="domain" description="Spore protein YkvP/CgeB glycosyl transferase-like" evidence="1">
    <location>
        <begin position="215"/>
        <end position="335"/>
    </location>
</feature>
<dbReference type="RefSeq" id="WP_076147868.1">
    <property type="nucleotide sequence ID" value="NZ_MKQP01000051.1"/>
</dbReference>
<protein>
    <recommendedName>
        <fullName evidence="1">Spore protein YkvP/CgeB glycosyl transferase-like domain-containing protein</fullName>
    </recommendedName>
</protein>
<comment type="caution">
    <text evidence="2">The sequence shown here is derived from an EMBL/GenBank/DDBJ whole genome shotgun (WGS) entry which is preliminary data.</text>
</comment>
<sequence length="345" mass="40049">MKKTANRLTPERPSSHEVTISQVNPSQHHNLILEMNSYRAEPLQRELKQLRILLLVPTEASDKMPNVRLFKDQLRHLVKEVLAIKFQHNLEEYLAHFQPDLILALGSETLFPEENLPALKTSNVPKAVWMADAACLTPTERNLALLFDYIFTQNIANLIYYQGLWGKHSSYLPYAADTDLYYPRRVEDCYQSDVLILGDFQIDSVLYTLAYSDLLQGLKIMIAGRGWDPPRNFLDITHSKDMSSYYNGAKIVINCTGSMQQIMEVTACGVFQLVEDHPHLHNYRIAEEDLIRFQNFKELSESFKHYFSHSEERRISASRALKELKYNHSYIQQGKLLLRKIFKEP</sequence>
<evidence type="ECO:0000259" key="1">
    <source>
        <dbReference type="Pfam" id="PF13524"/>
    </source>
</evidence>
<dbReference type="EMBL" id="MKQP01000051">
    <property type="protein sequence ID" value="OMD24480.1"/>
    <property type="molecule type" value="Genomic_DNA"/>
</dbReference>
<evidence type="ECO:0000313" key="3">
    <source>
        <dbReference type="Proteomes" id="UP000187465"/>
    </source>
</evidence>
<reference evidence="2 3" key="1">
    <citation type="submission" date="2016-10" db="EMBL/GenBank/DDBJ databases">
        <title>Paenibacillus species isolates.</title>
        <authorList>
            <person name="Beno S.M."/>
        </authorList>
    </citation>
    <scope>NUCLEOTIDE SEQUENCE [LARGE SCALE GENOMIC DNA]</scope>
    <source>
        <strain evidence="2 3">FSL H7-0604</strain>
    </source>
</reference>
<organism evidence="2 3">
    <name type="scientific">Paenibacillus odorifer</name>
    <dbReference type="NCBI Taxonomy" id="189426"/>
    <lineage>
        <taxon>Bacteria</taxon>
        <taxon>Bacillati</taxon>
        <taxon>Bacillota</taxon>
        <taxon>Bacilli</taxon>
        <taxon>Bacillales</taxon>
        <taxon>Paenibacillaceae</taxon>
        <taxon>Paenibacillus</taxon>
    </lineage>
</organism>
<dbReference type="InterPro" id="IPR055259">
    <property type="entry name" value="YkvP/CgeB_Glyco_trans-like"/>
</dbReference>
<evidence type="ECO:0000313" key="2">
    <source>
        <dbReference type="EMBL" id="OMD24480.1"/>
    </source>
</evidence>
<proteinExistence type="predicted"/>
<dbReference type="SUPFAM" id="SSF53756">
    <property type="entry name" value="UDP-Glycosyltransferase/glycogen phosphorylase"/>
    <property type="match status" value="1"/>
</dbReference>
<name>A0A1R0WYP5_9BACL</name>
<dbReference type="Proteomes" id="UP000187465">
    <property type="component" value="Unassembled WGS sequence"/>
</dbReference>
<dbReference type="AlphaFoldDB" id="A0A1R0WYP5"/>
<gene>
    <name evidence="2" type="ORF">BJP51_29295</name>
</gene>
<dbReference type="Pfam" id="PF13524">
    <property type="entry name" value="Glyco_trans_1_2"/>
    <property type="match status" value="1"/>
</dbReference>